<dbReference type="GO" id="GO:0015128">
    <property type="term" value="F:gluconate transmembrane transporter activity"/>
    <property type="evidence" value="ECO:0007669"/>
    <property type="project" value="InterPro"/>
</dbReference>
<dbReference type="Pfam" id="PF02447">
    <property type="entry name" value="GntP_permease"/>
    <property type="match status" value="1"/>
</dbReference>
<dbReference type="OrthoDB" id="9787129at2"/>
<gene>
    <name evidence="2" type="ORF">SAMN04488502_107149</name>
</gene>
<name>A0A1G9W8M5_9FIRM</name>
<feature type="transmembrane region" description="Helical" evidence="1">
    <location>
        <begin position="420"/>
        <end position="444"/>
    </location>
</feature>
<dbReference type="STRING" id="146817.SAMN04488502_107149"/>
<keyword evidence="3" id="KW-1185">Reference proteome</keyword>
<feature type="transmembrane region" description="Helical" evidence="1">
    <location>
        <begin position="260"/>
        <end position="282"/>
    </location>
</feature>
<accession>A0A1G9W8M5</accession>
<dbReference type="RefSeq" id="WP_092074182.1">
    <property type="nucleotide sequence ID" value="NZ_FNHB01000007.1"/>
</dbReference>
<feature type="transmembrane region" description="Helical" evidence="1">
    <location>
        <begin position="179"/>
        <end position="199"/>
    </location>
</feature>
<protein>
    <submittedName>
        <fullName evidence="2">D-serine permease DsdX</fullName>
    </submittedName>
</protein>
<dbReference type="InterPro" id="IPR003474">
    <property type="entry name" value="Glcn_transporter"/>
</dbReference>
<feature type="transmembrane region" description="Helical" evidence="1">
    <location>
        <begin position="302"/>
        <end position="323"/>
    </location>
</feature>
<sequence length="445" mass="46603">MSTTAALMLVLLASIGLIVFLIMKVRLHTFVTLIVACMFVGFATGMPLAKIGASIEAGMGGTLGFLATILGLGTILGKMLEVSHGAQRLARTMIEALGKQRAGWAMMIVGFVAGIPVFFQVGFVLLIPLVFSVAKETGLSMVSIGIPTAISLITVHCILPPHPAAMAIAGSLKADIGRVILYGIIVGLPSAIIAGPLWANLIGDKFKFTLPESLQKTEMVSEKDMPSFGVTLFTIMLPLLIMVSKTIIELNFPKDASFMPIVNFIGNPITALLISTFVAYYTLGLARGFDMKQLLAFTDQCFGPVAGILLVIGGGGAFNKVLIDSGLGTELAKVLTGLSMNPLLLAWVVAVVMRFSVGSATVAMMTAVGIVMPVLSAYPGLDPALVAVAVGAGAISFSHVNDSGFWIVKEFFGLSVTDTLKSYTTATCIAAVVAIIITMILAQIV</sequence>
<evidence type="ECO:0000256" key="1">
    <source>
        <dbReference type="SAM" id="Phobius"/>
    </source>
</evidence>
<dbReference type="AlphaFoldDB" id="A0A1G9W8M5"/>
<feature type="transmembrane region" description="Helical" evidence="1">
    <location>
        <begin position="228"/>
        <end position="248"/>
    </location>
</feature>
<organism evidence="2 3">
    <name type="scientific">Dendrosporobacter quercicolus</name>
    <dbReference type="NCBI Taxonomy" id="146817"/>
    <lineage>
        <taxon>Bacteria</taxon>
        <taxon>Bacillati</taxon>
        <taxon>Bacillota</taxon>
        <taxon>Negativicutes</taxon>
        <taxon>Selenomonadales</taxon>
        <taxon>Sporomusaceae</taxon>
        <taxon>Dendrosporobacter</taxon>
    </lineage>
</organism>
<feature type="transmembrane region" description="Helical" evidence="1">
    <location>
        <begin position="30"/>
        <end position="49"/>
    </location>
</feature>
<dbReference type="PIRSF" id="PIRSF002746">
    <property type="entry name" value="Gluconate_transporter"/>
    <property type="match status" value="1"/>
</dbReference>
<dbReference type="PANTHER" id="PTHR30354:SF6">
    <property type="entry name" value="D-SERINE TRANSPORTER DSDX"/>
    <property type="match status" value="1"/>
</dbReference>
<dbReference type="GO" id="GO:0005886">
    <property type="term" value="C:plasma membrane"/>
    <property type="evidence" value="ECO:0007669"/>
    <property type="project" value="TreeGrafter"/>
</dbReference>
<dbReference type="NCBIfam" id="TIGR00791">
    <property type="entry name" value="gntP"/>
    <property type="match status" value="1"/>
</dbReference>
<dbReference type="EMBL" id="FNHB01000007">
    <property type="protein sequence ID" value="SDM80591.1"/>
    <property type="molecule type" value="Genomic_DNA"/>
</dbReference>
<evidence type="ECO:0000313" key="2">
    <source>
        <dbReference type="EMBL" id="SDM80591.1"/>
    </source>
</evidence>
<feature type="transmembrane region" description="Helical" evidence="1">
    <location>
        <begin position="61"/>
        <end position="81"/>
    </location>
</feature>
<keyword evidence="1" id="KW-0472">Membrane</keyword>
<feature type="transmembrane region" description="Helical" evidence="1">
    <location>
        <begin position="6"/>
        <end position="23"/>
    </location>
</feature>
<reference evidence="2 3" key="1">
    <citation type="submission" date="2016-10" db="EMBL/GenBank/DDBJ databases">
        <authorList>
            <person name="de Groot N.N."/>
        </authorList>
    </citation>
    <scope>NUCLEOTIDE SEQUENCE [LARGE SCALE GENOMIC DNA]</scope>
    <source>
        <strain evidence="2 3">DSM 1736</strain>
    </source>
</reference>
<feature type="transmembrane region" description="Helical" evidence="1">
    <location>
        <begin position="102"/>
        <end position="131"/>
    </location>
</feature>
<dbReference type="Proteomes" id="UP000214880">
    <property type="component" value="Unassembled WGS sequence"/>
</dbReference>
<keyword evidence="1" id="KW-0812">Transmembrane</keyword>
<keyword evidence="1" id="KW-1133">Transmembrane helix</keyword>
<proteinExistence type="predicted"/>
<feature type="transmembrane region" description="Helical" evidence="1">
    <location>
        <begin position="384"/>
        <end position="408"/>
    </location>
</feature>
<dbReference type="PANTHER" id="PTHR30354">
    <property type="entry name" value="GNT FAMILY GLUCONATE TRANSPORTER"/>
    <property type="match status" value="1"/>
</dbReference>
<evidence type="ECO:0000313" key="3">
    <source>
        <dbReference type="Proteomes" id="UP000214880"/>
    </source>
</evidence>
<feature type="transmembrane region" description="Helical" evidence="1">
    <location>
        <begin position="137"/>
        <end position="159"/>
    </location>
</feature>
<feature type="transmembrane region" description="Helical" evidence="1">
    <location>
        <begin position="344"/>
        <end position="372"/>
    </location>
</feature>